<accession>A0A2J8A6K5</accession>
<sequence length="454" mass="45983">MEAVSFLPAVLVPSQQELQLRTVRLAVAAFPSKAGSQLVRALGCVAPLAEHRHLKRVRKAPDDGSLLEAILCDLPQASLPDAGADRAPMPPAGSAGGAHLPAAGSGDVALDSAAAADVVSSSTSSGPTDLAVGCLPAALQSLFAEHRGVRLRLVHAAADAPQTRQQWEAWMPLWPITWRVPEHGAHVTEETAVDARTQAYFEGHMRLALRLAAQGAAANAAVIVQSAGSVPVAQAADGAAAHPLHHAVMLAIEAAAERDLRLWPGPAVGGSADAGSVSGDAEDGGQADGKEQRQQGSGQAQGPEGTAPGDDDGAAPSLGPGSIGCSGAMRIANSASASGDACAPEPLGGPGGGGGDDAADGLASKRPRLGEGPPDAAAASAGPRPYMCTGFDCFVVREPCVMCAMALVHSRVERVVYAVPDGAHGALGGCRRLHACRSLNHNYKVYRMEAKQGG</sequence>
<dbReference type="OrthoDB" id="3180714at2759"/>
<comment type="similarity">
    <text evidence="2">Belongs to the cytidine and deoxycytidylate deaminase family. ADAT3 subfamily.</text>
</comment>
<evidence type="ECO:0000256" key="1">
    <source>
        <dbReference type="ARBA" id="ARBA00022694"/>
    </source>
</evidence>
<comment type="caution">
    <text evidence="4">The sequence shown here is derived from an EMBL/GenBank/DDBJ whole genome shotgun (WGS) entry which is preliminary data.</text>
</comment>
<keyword evidence="1" id="KW-0819">tRNA processing</keyword>
<dbReference type="EMBL" id="PGGS01000142">
    <property type="protein sequence ID" value="PNH08162.1"/>
    <property type="molecule type" value="Genomic_DNA"/>
</dbReference>
<dbReference type="GO" id="GO:0005634">
    <property type="term" value="C:nucleus"/>
    <property type="evidence" value="ECO:0007669"/>
    <property type="project" value="TreeGrafter"/>
</dbReference>
<gene>
    <name evidence="4" type="ORF">TSOC_005300</name>
</gene>
<evidence type="ECO:0000313" key="4">
    <source>
        <dbReference type="EMBL" id="PNH08162.1"/>
    </source>
</evidence>
<evidence type="ECO:0000313" key="5">
    <source>
        <dbReference type="Proteomes" id="UP000236333"/>
    </source>
</evidence>
<dbReference type="Gene3D" id="3.40.140.10">
    <property type="entry name" value="Cytidine Deaminase, domain 2"/>
    <property type="match status" value="1"/>
</dbReference>
<evidence type="ECO:0000256" key="2">
    <source>
        <dbReference type="ARBA" id="ARBA00038160"/>
    </source>
</evidence>
<reference evidence="4 5" key="1">
    <citation type="journal article" date="2017" name="Mol. Biol. Evol.">
        <title>The 4-celled Tetrabaena socialis nuclear genome reveals the essential components for genetic control of cell number at the origin of multicellularity in the volvocine lineage.</title>
        <authorList>
            <person name="Featherston J."/>
            <person name="Arakaki Y."/>
            <person name="Hanschen E.R."/>
            <person name="Ferris P.J."/>
            <person name="Michod R.E."/>
            <person name="Olson B.J.S.C."/>
            <person name="Nozaki H."/>
            <person name="Durand P.M."/>
        </authorList>
    </citation>
    <scope>NUCLEOTIDE SEQUENCE [LARGE SCALE GENOMIC DNA]</scope>
    <source>
        <strain evidence="4 5">NIES-571</strain>
    </source>
</reference>
<dbReference type="AlphaFoldDB" id="A0A2J8A6K5"/>
<dbReference type="SUPFAM" id="SSF53927">
    <property type="entry name" value="Cytidine deaminase-like"/>
    <property type="match status" value="1"/>
</dbReference>
<feature type="compositionally biased region" description="Low complexity" evidence="3">
    <location>
        <begin position="370"/>
        <end position="381"/>
    </location>
</feature>
<proteinExistence type="inferred from homology"/>
<keyword evidence="5" id="KW-1185">Reference proteome</keyword>
<organism evidence="4 5">
    <name type="scientific">Tetrabaena socialis</name>
    <dbReference type="NCBI Taxonomy" id="47790"/>
    <lineage>
        <taxon>Eukaryota</taxon>
        <taxon>Viridiplantae</taxon>
        <taxon>Chlorophyta</taxon>
        <taxon>core chlorophytes</taxon>
        <taxon>Chlorophyceae</taxon>
        <taxon>CS clade</taxon>
        <taxon>Chlamydomonadales</taxon>
        <taxon>Tetrabaenaceae</taxon>
        <taxon>Tetrabaena</taxon>
    </lineage>
</organism>
<feature type="region of interest" description="Disordered" evidence="3">
    <location>
        <begin position="81"/>
        <end position="100"/>
    </location>
</feature>
<dbReference type="InterPro" id="IPR016193">
    <property type="entry name" value="Cytidine_deaminase-like"/>
</dbReference>
<dbReference type="GO" id="GO:0052717">
    <property type="term" value="F:tRNA-specific adenosine-34 deaminase activity"/>
    <property type="evidence" value="ECO:0007669"/>
    <property type="project" value="TreeGrafter"/>
</dbReference>
<dbReference type="GO" id="GO:0005737">
    <property type="term" value="C:cytoplasm"/>
    <property type="evidence" value="ECO:0007669"/>
    <property type="project" value="TreeGrafter"/>
</dbReference>
<dbReference type="PANTHER" id="PTHR11079:SF156">
    <property type="entry name" value="INACTIVE TRNA-SPECIFIC ADENOSINE DEAMINASE-LIKE PROTEIN 3-RELATED"/>
    <property type="match status" value="1"/>
</dbReference>
<evidence type="ECO:0000256" key="3">
    <source>
        <dbReference type="SAM" id="MobiDB-lite"/>
    </source>
</evidence>
<feature type="region of interest" description="Disordered" evidence="3">
    <location>
        <begin position="271"/>
        <end position="321"/>
    </location>
</feature>
<dbReference type="Proteomes" id="UP000236333">
    <property type="component" value="Unassembled WGS sequence"/>
</dbReference>
<dbReference type="GO" id="GO:0008033">
    <property type="term" value="P:tRNA processing"/>
    <property type="evidence" value="ECO:0007669"/>
    <property type="project" value="UniProtKB-KW"/>
</dbReference>
<dbReference type="PANTHER" id="PTHR11079">
    <property type="entry name" value="CYTOSINE DEAMINASE FAMILY MEMBER"/>
    <property type="match status" value="1"/>
</dbReference>
<protein>
    <submittedName>
        <fullName evidence="4">tRNA-specific adenosine deaminase-like protein 3</fullName>
    </submittedName>
</protein>
<feature type="region of interest" description="Disordered" evidence="3">
    <location>
        <begin position="337"/>
        <end position="381"/>
    </location>
</feature>
<name>A0A2J8A6K5_9CHLO</name>